<sequence length="105" mass="11927">MLLQGTLSTGHERPLKATIVSSEMRKHQNATKILETDGRSVLMYLQHLFCGTDNIILVFYIISTKTHRKSLSCERSHLFHSAQITPDNFSLSLMQKSHKLTAFPV</sequence>
<dbReference type="EMBL" id="JAHRIM010010439">
    <property type="protein sequence ID" value="MEQ2260331.1"/>
    <property type="molecule type" value="Genomic_DNA"/>
</dbReference>
<protein>
    <submittedName>
        <fullName evidence="1">Uncharacterized protein</fullName>
    </submittedName>
</protein>
<comment type="caution">
    <text evidence="1">The sequence shown here is derived from an EMBL/GenBank/DDBJ whole genome shotgun (WGS) entry which is preliminary data.</text>
</comment>
<accession>A0ABV0VVC1</accession>
<dbReference type="Proteomes" id="UP001444071">
    <property type="component" value="Unassembled WGS sequence"/>
</dbReference>
<gene>
    <name evidence="1" type="ORF">XENORESO_013616</name>
</gene>
<name>A0ABV0VVC1_9TELE</name>
<proteinExistence type="predicted"/>
<organism evidence="1 2">
    <name type="scientific">Xenotaenia resolanae</name>
    <dbReference type="NCBI Taxonomy" id="208358"/>
    <lineage>
        <taxon>Eukaryota</taxon>
        <taxon>Metazoa</taxon>
        <taxon>Chordata</taxon>
        <taxon>Craniata</taxon>
        <taxon>Vertebrata</taxon>
        <taxon>Euteleostomi</taxon>
        <taxon>Actinopterygii</taxon>
        <taxon>Neopterygii</taxon>
        <taxon>Teleostei</taxon>
        <taxon>Neoteleostei</taxon>
        <taxon>Acanthomorphata</taxon>
        <taxon>Ovalentaria</taxon>
        <taxon>Atherinomorphae</taxon>
        <taxon>Cyprinodontiformes</taxon>
        <taxon>Goodeidae</taxon>
        <taxon>Xenotaenia</taxon>
    </lineage>
</organism>
<keyword evidence="2" id="KW-1185">Reference proteome</keyword>
<evidence type="ECO:0000313" key="2">
    <source>
        <dbReference type="Proteomes" id="UP001444071"/>
    </source>
</evidence>
<reference evidence="1 2" key="1">
    <citation type="submission" date="2021-06" db="EMBL/GenBank/DDBJ databases">
        <authorList>
            <person name="Palmer J.M."/>
        </authorList>
    </citation>
    <scope>NUCLEOTIDE SEQUENCE [LARGE SCALE GENOMIC DNA]</scope>
    <source>
        <strain evidence="1 2">XR_2019</strain>
        <tissue evidence="1">Muscle</tissue>
    </source>
</reference>
<evidence type="ECO:0000313" key="1">
    <source>
        <dbReference type="EMBL" id="MEQ2260331.1"/>
    </source>
</evidence>